<name>A0A6I1WKE7_9PSED</name>
<proteinExistence type="predicted"/>
<sequence>MSIEKQSIYMPNDKAICDAVSSSKVSSQSLSEIFFKRGIIISPKTDRNELALYYSRMFTGYRDFDELTSNLQSNTQREKTTSRFITNTNSDEMLQAANELEKIINSKEYPKDASAKISKYPNEIKITITYTDINPNKSQLQQTATKEWVFGKGC</sequence>
<accession>A0A6I1WKE7</accession>
<dbReference type="RefSeq" id="WP_153356707.1">
    <property type="nucleotide sequence ID" value="NZ_WIVV01000073.1"/>
</dbReference>
<reference evidence="1 2" key="1">
    <citation type="submission" date="2019-10" db="EMBL/GenBank/DDBJ databases">
        <title>Evaluation of single-gene subtyping targets for Pseudomonas.</title>
        <authorList>
            <person name="Reichler S.J."/>
            <person name="Orsi R.H."/>
            <person name="Wiedmann M."/>
            <person name="Martin N.H."/>
            <person name="Murphy S.I."/>
        </authorList>
    </citation>
    <scope>NUCLEOTIDE SEQUENCE [LARGE SCALE GENOMIC DNA]</scope>
    <source>
        <strain evidence="1 2">FSL R10-1876</strain>
    </source>
</reference>
<dbReference type="Proteomes" id="UP000466863">
    <property type="component" value="Unassembled WGS sequence"/>
</dbReference>
<evidence type="ECO:0000313" key="1">
    <source>
        <dbReference type="EMBL" id="MQU43951.1"/>
    </source>
</evidence>
<dbReference type="EMBL" id="WIVV01000073">
    <property type="protein sequence ID" value="MQU43951.1"/>
    <property type="molecule type" value="Genomic_DNA"/>
</dbReference>
<dbReference type="AlphaFoldDB" id="A0A6I1WKE7"/>
<gene>
    <name evidence="1" type="ORF">GHO28_15765</name>
</gene>
<protein>
    <submittedName>
        <fullName evidence="1">Uncharacterized protein</fullName>
    </submittedName>
</protein>
<comment type="caution">
    <text evidence="1">The sequence shown here is derived from an EMBL/GenBank/DDBJ whole genome shotgun (WGS) entry which is preliminary data.</text>
</comment>
<organism evidence="1 2">
    <name type="scientific">Pseudomonas helleri</name>
    <dbReference type="NCBI Taxonomy" id="1608996"/>
    <lineage>
        <taxon>Bacteria</taxon>
        <taxon>Pseudomonadati</taxon>
        <taxon>Pseudomonadota</taxon>
        <taxon>Gammaproteobacteria</taxon>
        <taxon>Pseudomonadales</taxon>
        <taxon>Pseudomonadaceae</taxon>
        <taxon>Pseudomonas</taxon>
    </lineage>
</organism>
<evidence type="ECO:0000313" key="2">
    <source>
        <dbReference type="Proteomes" id="UP000466863"/>
    </source>
</evidence>